<evidence type="ECO:0000259" key="1">
    <source>
        <dbReference type="Pfam" id="PF03756"/>
    </source>
</evidence>
<dbReference type="InterPro" id="IPR005509">
    <property type="entry name" value="AfsA_hotdog_dom"/>
</dbReference>
<protein>
    <submittedName>
        <fullName evidence="2">AfsA-related hotdog domain-containing protein</fullName>
    </submittedName>
</protein>
<name>A0ABW1MIP8_9ACTN</name>
<evidence type="ECO:0000313" key="2">
    <source>
        <dbReference type="EMBL" id="MFC6063212.1"/>
    </source>
</evidence>
<dbReference type="Proteomes" id="UP001596139">
    <property type="component" value="Unassembled WGS sequence"/>
</dbReference>
<comment type="caution">
    <text evidence="2">The sequence shown here is derived from an EMBL/GenBank/DDBJ whole genome shotgun (WGS) entry which is preliminary data.</text>
</comment>
<dbReference type="Pfam" id="PF03756">
    <property type="entry name" value="AfsA"/>
    <property type="match status" value="2"/>
</dbReference>
<keyword evidence="3" id="KW-1185">Reference proteome</keyword>
<sequence length="360" mass="38023">MQLATSGRPAEGERALPVLDRWALPELFLSAVRKLTATEYLATACIPGEHPYYADRVPGPERAAGIDPLLLLECCRQAGPYGGREFSGIEPGGRFLIESLELALPGIRMAGRTQGAADLALAVSAEGRPGTAAARRMSYAFDMTLPAGRLGTAALRVRHVSRELYDGLRPARARKAVARPGAPVLPCTPVAPHLVGRTRPENVVLARVAVEGGRARALLRLPADNPALFDAGYDHVPAMALLEAARQLALCTAGETYGALPALTTVAGLDLRCHRFVEPHLPVTVRLSAYDTAERPAGLGTALPQLRSFRAAFEQSGATVAEGRLHLTTAGPEARTRRAESRRPVALAVVPATGAAGQPS</sequence>
<organism evidence="2 3">
    <name type="scientific">Streptomyces ochraceiscleroticus</name>
    <dbReference type="NCBI Taxonomy" id="47761"/>
    <lineage>
        <taxon>Bacteria</taxon>
        <taxon>Bacillati</taxon>
        <taxon>Actinomycetota</taxon>
        <taxon>Actinomycetes</taxon>
        <taxon>Kitasatosporales</taxon>
        <taxon>Streptomycetaceae</taxon>
        <taxon>Streptomyces</taxon>
    </lineage>
</organism>
<dbReference type="EMBL" id="JBHSPX010000004">
    <property type="protein sequence ID" value="MFC6063212.1"/>
    <property type="molecule type" value="Genomic_DNA"/>
</dbReference>
<accession>A0ABW1MIP8</accession>
<gene>
    <name evidence="2" type="ORF">ACFP4F_11680</name>
</gene>
<proteinExistence type="predicted"/>
<evidence type="ECO:0000313" key="3">
    <source>
        <dbReference type="Proteomes" id="UP001596139"/>
    </source>
</evidence>
<reference evidence="3" key="1">
    <citation type="journal article" date="2019" name="Int. J. Syst. Evol. Microbiol.">
        <title>The Global Catalogue of Microorganisms (GCM) 10K type strain sequencing project: providing services to taxonomists for standard genome sequencing and annotation.</title>
        <authorList>
            <consortium name="The Broad Institute Genomics Platform"/>
            <consortium name="The Broad Institute Genome Sequencing Center for Infectious Disease"/>
            <person name="Wu L."/>
            <person name="Ma J."/>
        </authorList>
    </citation>
    <scope>NUCLEOTIDE SEQUENCE [LARGE SCALE GENOMIC DNA]</scope>
    <source>
        <strain evidence="3">CGMCC 1.15180</strain>
    </source>
</reference>
<feature type="domain" description="A-factor biosynthesis hotdog" evidence="1">
    <location>
        <begin position="194"/>
        <end position="326"/>
    </location>
</feature>
<feature type="domain" description="A-factor biosynthesis hotdog" evidence="1">
    <location>
        <begin position="27"/>
        <end position="129"/>
    </location>
</feature>
<dbReference type="RefSeq" id="WP_281179330.1">
    <property type="nucleotide sequence ID" value="NZ_JBHSPX010000004.1"/>
</dbReference>